<organism evidence="2 3">
    <name type="scientific">Flavobacterium sufflavum</name>
    <dbReference type="NCBI Taxonomy" id="1921138"/>
    <lineage>
        <taxon>Bacteria</taxon>
        <taxon>Pseudomonadati</taxon>
        <taxon>Bacteroidota</taxon>
        <taxon>Flavobacteriia</taxon>
        <taxon>Flavobacteriales</taxon>
        <taxon>Flavobacteriaceae</taxon>
        <taxon>Flavobacterium</taxon>
    </lineage>
</organism>
<dbReference type="PROSITE" id="PS51257">
    <property type="entry name" value="PROKAR_LIPOPROTEIN"/>
    <property type="match status" value="1"/>
</dbReference>
<dbReference type="RefSeq" id="WP_128193378.1">
    <property type="nucleotide sequence ID" value="NZ_SACJ01000001.1"/>
</dbReference>
<dbReference type="AlphaFoldDB" id="A0A437L427"/>
<evidence type="ECO:0000259" key="1">
    <source>
        <dbReference type="PROSITE" id="PS50853"/>
    </source>
</evidence>
<accession>A0A437L427</accession>
<keyword evidence="3" id="KW-1185">Reference proteome</keyword>
<feature type="domain" description="Fibronectin type-III" evidence="1">
    <location>
        <begin position="28"/>
        <end position="126"/>
    </location>
</feature>
<dbReference type="CDD" id="cd00063">
    <property type="entry name" value="FN3"/>
    <property type="match status" value="2"/>
</dbReference>
<dbReference type="Proteomes" id="UP000285211">
    <property type="component" value="Unassembled WGS sequence"/>
</dbReference>
<gene>
    <name evidence="2" type="ORF">EOD40_02850</name>
</gene>
<dbReference type="InterPro" id="IPR013783">
    <property type="entry name" value="Ig-like_fold"/>
</dbReference>
<evidence type="ECO:0000313" key="3">
    <source>
        <dbReference type="Proteomes" id="UP000285211"/>
    </source>
</evidence>
<dbReference type="EMBL" id="SACJ01000001">
    <property type="protein sequence ID" value="RVT80067.1"/>
    <property type="molecule type" value="Genomic_DNA"/>
</dbReference>
<protein>
    <recommendedName>
        <fullName evidence="1">Fibronectin type-III domain-containing protein</fullName>
    </recommendedName>
</protein>
<sequence>MKNFIYYTLIGFLFVSCSNTGDDSTDTAPIAPNLIAPENNILCIDNSVNFQWNIPVAVNNTSTSYQIQIAKDSQFSQIVKSAEGTSNSQTIALEKNTAYYWRIKATDNQSLLSEYSTTFKFYTAGEAVINHLPFLPELVQPTINSVFNTTTAKLSWTAVDVDKTDILTYDVYFGTVNPPTSKISENLAVTTLDVTLNPSKEYFWKVVVKDNKGGETTGQIWKFKTN</sequence>
<dbReference type="Pfam" id="PF25788">
    <property type="entry name" value="Ig_Rha78A_N"/>
    <property type="match status" value="1"/>
</dbReference>
<name>A0A437L427_9FLAO</name>
<dbReference type="PROSITE" id="PS50853">
    <property type="entry name" value="FN3"/>
    <property type="match status" value="1"/>
</dbReference>
<dbReference type="InterPro" id="IPR003961">
    <property type="entry name" value="FN3_dom"/>
</dbReference>
<dbReference type="Gene3D" id="2.60.40.10">
    <property type="entry name" value="Immunoglobulins"/>
    <property type="match status" value="2"/>
</dbReference>
<comment type="caution">
    <text evidence="2">The sequence shown here is derived from an EMBL/GenBank/DDBJ whole genome shotgun (WGS) entry which is preliminary data.</text>
</comment>
<proteinExistence type="predicted"/>
<dbReference type="InterPro" id="IPR036116">
    <property type="entry name" value="FN3_sf"/>
</dbReference>
<dbReference type="SUPFAM" id="SSF49265">
    <property type="entry name" value="Fibronectin type III"/>
    <property type="match status" value="1"/>
</dbReference>
<evidence type="ECO:0000313" key="2">
    <source>
        <dbReference type="EMBL" id="RVT80067.1"/>
    </source>
</evidence>
<reference evidence="2 3" key="1">
    <citation type="submission" date="2019-01" db="EMBL/GenBank/DDBJ databases">
        <authorList>
            <person name="Chen W.-M."/>
        </authorList>
    </citation>
    <scope>NUCLEOTIDE SEQUENCE [LARGE SCALE GENOMIC DNA]</scope>
    <source>
        <strain evidence="2 3">BBQ-12</strain>
    </source>
</reference>
<dbReference type="OrthoDB" id="789771at2"/>